<evidence type="ECO:0000313" key="1">
    <source>
        <dbReference type="EMBL" id="KAF5320367.1"/>
    </source>
</evidence>
<evidence type="ECO:0000313" key="2">
    <source>
        <dbReference type="Proteomes" id="UP000541558"/>
    </source>
</evidence>
<dbReference type="OrthoDB" id="2949235at2759"/>
<name>A0A8H5F1S0_9AGAR</name>
<dbReference type="EMBL" id="JAACJK010000170">
    <property type="protein sequence ID" value="KAF5320367.1"/>
    <property type="molecule type" value="Genomic_DNA"/>
</dbReference>
<keyword evidence="2" id="KW-1185">Reference proteome</keyword>
<organism evidence="1 2">
    <name type="scientific">Ephemerocybe angulata</name>
    <dbReference type="NCBI Taxonomy" id="980116"/>
    <lineage>
        <taxon>Eukaryota</taxon>
        <taxon>Fungi</taxon>
        <taxon>Dikarya</taxon>
        <taxon>Basidiomycota</taxon>
        <taxon>Agaricomycotina</taxon>
        <taxon>Agaricomycetes</taxon>
        <taxon>Agaricomycetidae</taxon>
        <taxon>Agaricales</taxon>
        <taxon>Agaricineae</taxon>
        <taxon>Psathyrellaceae</taxon>
        <taxon>Ephemerocybe</taxon>
    </lineage>
</organism>
<reference evidence="1 2" key="1">
    <citation type="journal article" date="2020" name="ISME J.">
        <title>Uncovering the hidden diversity of litter-decomposition mechanisms in mushroom-forming fungi.</title>
        <authorList>
            <person name="Floudas D."/>
            <person name="Bentzer J."/>
            <person name="Ahren D."/>
            <person name="Johansson T."/>
            <person name="Persson P."/>
            <person name="Tunlid A."/>
        </authorList>
    </citation>
    <scope>NUCLEOTIDE SEQUENCE [LARGE SCALE GENOMIC DNA]</scope>
    <source>
        <strain evidence="1 2">CBS 175.51</strain>
    </source>
</reference>
<proteinExistence type="predicted"/>
<comment type="caution">
    <text evidence="1">The sequence shown here is derived from an EMBL/GenBank/DDBJ whole genome shotgun (WGS) entry which is preliminary data.</text>
</comment>
<gene>
    <name evidence="1" type="ORF">D9611_011344</name>
</gene>
<protein>
    <submittedName>
        <fullName evidence="1">Uncharacterized protein</fullName>
    </submittedName>
</protein>
<dbReference type="Proteomes" id="UP000541558">
    <property type="component" value="Unassembled WGS sequence"/>
</dbReference>
<accession>A0A8H5F1S0</accession>
<dbReference type="AlphaFoldDB" id="A0A8H5F1S0"/>
<sequence length="226" mass="26006">MSKELYEKSFPRYIPFGSGKQPLPEGKVLVSGLRTPKYGLGWMVRVPRVKDLNPNYFSLLFNVIWPNWRAKNFKPATEEELERIGYQVPELWQIGNHCVWISIARNHHNMMRIVPMEKNRVKMVNQAMVALGLTPETFRPFTPNNLMWLRWEKGRRFPDIDYPCVAEHLWISRRGGAVVGPGSEGSGVASTHPQVSKELGKIIECRHFRHGAPRLCVPTSSEESQQ</sequence>